<evidence type="ECO:0000256" key="2">
    <source>
        <dbReference type="ARBA" id="ARBA00022801"/>
    </source>
</evidence>
<dbReference type="InterPro" id="IPR016191">
    <property type="entry name" value="Ribonuclease/ribotoxin"/>
</dbReference>
<dbReference type="AlphaFoldDB" id="A0A4S9U7K9"/>
<dbReference type="Proteomes" id="UP000310121">
    <property type="component" value="Unassembled WGS sequence"/>
</dbReference>
<dbReference type="GO" id="GO:0003723">
    <property type="term" value="F:RNA binding"/>
    <property type="evidence" value="ECO:0007669"/>
    <property type="project" value="InterPro"/>
</dbReference>
<dbReference type="InterPro" id="IPR000026">
    <property type="entry name" value="N1-like"/>
</dbReference>
<gene>
    <name evidence="4" type="ORF">D6C90_07959</name>
</gene>
<organism evidence="4 5">
    <name type="scientific">Aureobasidium pullulans</name>
    <name type="common">Black yeast</name>
    <name type="synonym">Pullularia pullulans</name>
    <dbReference type="NCBI Taxonomy" id="5580"/>
    <lineage>
        <taxon>Eukaryota</taxon>
        <taxon>Fungi</taxon>
        <taxon>Dikarya</taxon>
        <taxon>Ascomycota</taxon>
        <taxon>Pezizomycotina</taxon>
        <taxon>Dothideomycetes</taxon>
        <taxon>Dothideomycetidae</taxon>
        <taxon>Dothideales</taxon>
        <taxon>Saccotheciaceae</taxon>
        <taxon>Aureobasidium</taxon>
    </lineage>
</organism>
<dbReference type="SUPFAM" id="SSF53933">
    <property type="entry name" value="Microbial ribonucleases"/>
    <property type="match status" value="1"/>
</dbReference>
<sequence>MVHSLLTIILQILCLITVSVNAIPTNTSTTMDLAMDPIKIINSHDLDLATVCLSANVRSRPRIMAVERAVQLIDAGETVGVRKYPHRFLNRDERGDALFNWVTDVCNVANTYYMWEFPTLINKEVYDGDDPEEYRVVFKSDHVNGQWEIHYCGTIAHSSGKGVRGGFVGCDVKYLDVPERTEAVSL</sequence>
<accession>A0A4S9U7K9</accession>
<evidence type="ECO:0000256" key="1">
    <source>
        <dbReference type="ARBA" id="ARBA00022722"/>
    </source>
</evidence>
<protein>
    <submittedName>
        <fullName evidence="4">Uncharacterized protein</fullName>
    </submittedName>
</protein>
<dbReference type="EMBL" id="QZBN01001023">
    <property type="protein sequence ID" value="THZ34014.1"/>
    <property type="molecule type" value="Genomic_DNA"/>
</dbReference>
<keyword evidence="2" id="KW-0378">Hydrolase</keyword>
<name>A0A4S9U7K9_AURPU</name>
<dbReference type="Gene3D" id="3.10.450.30">
    <property type="entry name" value="Microbial ribonucleases"/>
    <property type="match status" value="1"/>
</dbReference>
<evidence type="ECO:0000313" key="4">
    <source>
        <dbReference type="EMBL" id="THZ34014.1"/>
    </source>
</evidence>
<evidence type="ECO:0000256" key="3">
    <source>
        <dbReference type="SAM" id="SignalP"/>
    </source>
</evidence>
<dbReference type="GO" id="GO:0016787">
    <property type="term" value="F:hydrolase activity"/>
    <property type="evidence" value="ECO:0007669"/>
    <property type="project" value="UniProtKB-KW"/>
</dbReference>
<keyword evidence="3" id="KW-0732">Signal</keyword>
<dbReference type="GO" id="GO:0004521">
    <property type="term" value="F:RNA endonuclease activity"/>
    <property type="evidence" value="ECO:0007669"/>
    <property type="project" value="InterPro"/>
</dbReference>
<dbReference type="Pfam" id="PF00545">
    <property type="entry name" value="Ribonuclease"/>
    <property type="match status" value="1"/>
</dbReference>
<proteinExistence type="predicted"/>
<reference evidence="4 5" key="1">
    <citation type="submission" date="2018-10" db="EMBL/GenBank/DDBJ databases">
        <title>Fifty Aureobasidium pullulans genomes reveal a recombining polyextremotolerant generalist.</title>
        <authorList>
            <person name="Gostincar C."/>
            <person name="Turk M."/>
            <person name="Zajc J."/>
            <person name="Gunde-Cimerman N."/>
        </authorList>
    </citation>
    <scope>NUCLEOTIDE SEQUENCE [LARGE SCALE GENOMIC DNA]</scope>
    <source>
        <strain evidence="4 5">EXF-3844</strain>
    </source>
</reference>
<keyword evidence="1" id="KW-0540">Nuclease</keyword>
<feature type="chain" id="PRO_5020809882" evidence="3">
    <location>
        <begin position="23"/>
        <end position="186"/>
    </location>
</feature>
<comment type="caution">
    <text evidence="4">The sequence shown here is derived from an EMBL/GenBank/DDBJ whole genome shotgun (WGS) entry which is preliminary data.</text>
</comment>
<evidence type="ECO:0000313" key="5">
    <source>
        <dbReference type="Proteomes" id="UP000310121"/>
    </source>
</evidence>
<feature type="signal peptide" evidence="3">
    <location>
        <begin position="1"/>
        <end position="22"/>
    </location>
</feature>